<dbReference type="AlphaFoldDB" id="A0AAN9FLR2"/>
<dbReference type="Proteomes" id="UP001359559">
    <property type="component" value="Unassembled WGS sequence"/>
</dbReference>
<accession>A0AAN9FLR2</accession>
<proteinExistence type="predicted"/>
<gene>
    <name evidence="1" type="ORF">RJT34_22611</name>
</gene>
<evidence type="ECO:0000313" key="1">
    <source>
        <dbReference type="EMBL" id="KAK7277596.1"/>
    </source>
</evidence>
<keyword evidence="2" id="KW-1185">Reference proteome</keyword>
<protein>
    <submittedName>
        <fullName evidence="1">Uncharacterized protein</fullName>
    </submittedName>
</protein>
<organism evidence="1 2">
    <name type="scientific">Clitoria ternatea</name>
    <name type="common">Butterfly pea</name>
    <dbReference type="NCBI Taxonomy" id="43366"/>
    <lineage>
        <taxon>Eukaryota</taxon>
        <taxon>Viridiplantae</taxon>
        <taxon>Streptophyta</taxon>
        <taxon>Embryophyta</taxon>
        <taxon>Tracheophyta</taxon>
        <taxon>Spermatophyta</taxon>
        <taxon>Magnoliopsida</taxon>
        <taxon>eudicotyledons</taxon>
        <taxon>Gunneridae</taxon>
        <taxon>Pentapetalae</taxon>
        <taxon>rosids</taxon>
        <taxon>fabids</taxon>
        <taxon>Fabales</taxon>
        <taxon>Fabaceae</taxon>
        <taxon>Papilionoideae</taxon>
        <taxon>50 kb inversion clade</taxon>
        <taxon>NPAAA clade</taxon>
        <taxon>indigoferoid/millettioid clade</taxon>
        <taxon>Phaseoleae</taxon>
        <taxon>Clitoria</taxon>
    </lineage>
</organism>
<comment type="caution">
    <text evidence="1">The sequence shown here is derived from an EMBL/GenBank/DDBJ whole genome shotgun (WGS) entry which is preliminary data.</text>
</comment>
<dbReference type="EMBL" id="JAYKXN010000006">
    <property type="protein sequence ID" value="KAK7277596.1"/>
    <property type="molecule type" value="Genomic_DNA"/>
</dbReference>
<sequence>METVWLREVVDFVQQKARGKDKEQIGNFGLFKGNYDKNEMTWDKTATCNSYLEEWVTCRGLNRVLLRPVSVQQATLWLQVNCRNYPRLSREPRDADPFASRVTIVAWAIGEI</sequence>
<reference evidence="1 2" key="1">
    <citation type="submission" date="2024-01" db="EMBL/GenBank/DDBJ databases">
        <title>The genomes of 5 underutilized Papilionoideae crops provide insights into root nodulation and disease resistance.</title>
        <authorList>
            <person name="Yuan L."/>
        </authorList>
    </citation>
    <scope>NUCLEOTIDE SEQUENCE [LARGE SCALE GENOMIC DNA]</scope>
    <source>
        <strain evidence="1">LY-2023</strain>
        <tissue evidence="1">Leaf</tissue>
    </source>
</reference>
<name>A0AAN9FLR2_CLITE</name>
<evidence type="ECO:0000313" key="2">
    <source>
        <dbReference type="Proteomes" id="UP001359559"/>
    </source>
</evidence>